<name>A0A6H9Z557_9ACTN</name>
<evidence type="ECO:0000256" key="7">
    <source>
        <dbReference type="ARBA" id="ARBA00023295"/>
    </source>
</evidence>
<dbReference type="PROSITE" id="PS51760">
    <property type="entry name" value="GH10_2"/>
    <property type="match status" value="1"/>
</dbReference>
<evidence type="ECO:0000259" key="12">
    <source>
        <dbReference type="PROSITE" id="PS51173"/>
    </source>
</evidence>
<sequence length="458" mass="48783">MFPPHLSRLLLALVSAFVVLAALAVPPAQAAEPTLGELAAAKGRYFGSATDNPELTDAPYVAILGSEFNSITPGNSLKWEATEPQRGQFTFAKGDEVVALGQRNGQMVRGHTLVWHSQLPDWVSNGGFPAAELRSILRNHVTTVASHYKGKVAHWDVVNEPFNEDGTFRDSVFYRTLGESYIADALRAARAADPGAKLYINDYNTDGLGAKSDGMYNLVKSLKAQGVPIDGVGFQGHLALQYGFPNRMQENLQRFADLGVDVAITELDIRMILPADATKLATQATWYSDVTKACLAVSRCVGITVWDYTDKYSWIPGVFPGEGAALPYDENLRPKPAYAALRTALGGKPGDPTSCKVAYKVASQWNTGFTGSVTITNTGSGAINGWNLKFSFPGDQKVTHGWNAGWAQSGAAVTATNASWNGTLAAGASTTIGFNGSYTGTNTAPGAFTLNDQNCTAG</sequence>
<dbReference type="OrthoDB" id="4241492at2"/>
<evidence type="ECO:0000256" key="9">
    <source>
        <dbReference type="PROSITE-ProRule" id="PRU10061"/>
    </source>
</evidence>
<dbReference type="InterPro" id="IPR008965">
    <property type="entry name" value="CBM2/CBM3_carb-bd_dom_sf"/>
</dbReference>
<evidence type="ECO:0000256" key="8">
    <source>
        <dbReference type="ARBA" id="ARBA00023326"/>
    </source>
</evidence>
<dbReference type="GO" id="GO:0045493">
    <property type="term" value="P:xylan catabolic process"/>
    <property type="evidence" value="ECO:0007669"/>
    <property type="project" value="UniProtKB-KW"/>
</dbReference>
<evidence type="ECO:0000313" key="14">
    <source>
        <dbReference type="EMBL" id="KAB2349779.1"/>
    </source>
</evidence>
<evidence type="ECO:0000256" key="10">
    <source>
        <dbReference type="RuleBase" id="RU361174"/>
    </source>
</evidence>
<dbReference type="SMART" id="SM00637">
    <property type="entry name" value="CBD_II"/>
    <property type="match status" value="1"/>
</dbReference>
<evidence type="ECO:0000256" key="5">
    <source>
        <dbReference type="ARBA" id="ARBA00022801"/>
    </source>
</evidence>
<dbReference type="InterPro" id="IPR044846">
    <property type="entry name" value="GH10"/>
</dbReference>
<dbReference type="Pfam" id="PF00331">
    <property type="entry name" value="Glyco_hydro_10"/>
    <property type="match status" value="1"/>
</dbReference>
<dbReference type="InterPro" id="IPR017853">
    <property type="entry name" value="GH"/>
</dbReference>
<proteinExistence type="inferred from homology"/>
<gene>
    <name evidence="14" type="ORF">F8566_12350</name>
</gene>
<protein>
    <recommendedName>
        <fullName evidence="10">Beta-xylanase</fullName>
        <ecNumber evidence="10">3.2.1.8</ecNumber>
    </recommendedName>
</protein>
<reference evidence="14 15" key="1">
    <citation type="submission" date="2019-09" db="EMBL/GenBank/DDBJ databases">
        <title>Actinomadura physcomitrii sp. nov., a novel actinomycete isolated from moss [Physcomitrium sphaericum (Ludw) Fuernr].</title>
        <authorList>
            <person name="Zhuang X."/>
            <person name="Liu C."/>
        </authorList>
    </citation>
    <scope>NUCLEOTIDE SEQUENCE [LARGE SCALE GENOMIC DNA]</scope>
    <source>
        <strain evidence="14 15">HMC1</strain>
    </source>
</reference>
<dbReference type="Proteomes" id="UP000468735">
    <property type="component" value="Unassembled WGS sequence"/>
</dbReference>
<dbReference type="EMBL" id="WBMT01000005">
    <property type="protein sequence ID" value="KAB2349779.1"/>
    <property type="molecule type" value="Genomic_DNA"/>
</dbReference>
<comment type="caution">
    <text evidence="14">The sequence shown here is derived from an EMBL/GenBank/DDBJ whole genome shotgun (WGS) entry which is preliminary data.</text>
</comment>
<dbReference type="PROSITE" id="PS00561">
    <property type="entry name" value="CBM2_A"/>
    <property type="match status" value="1"/>
</dbReference>
<keyword evidence="7 10" id="KW-0326">Glycosidase</keyword>
<comment type="catalytic activity">
    <reaction evidence="1 10">
        <text>Endohydrolysis of (1-&gt;4)-beta-D-xylosidic linkages in xylans.</text>
        <dbReference type="EC" id="3.2.1.8"/>
    </reaction>
</comment>
<dbReference type="Pfam" id="PF00553">
    <property type="entry name" value="CBM_2"/>
    <property type="match status" value="1"/>
</dbReference>
<keyword evidence="6 10" id="KW-0119">Carbohydrate metabolism</keyword>
<evidence type="ECO:0000256" key="6">
    <source>
        <dbReference type="ARBA" id="ARBA00023277"/>
    </source>
</evidence>
<dbReference type="EC" id="3.2.1.8" evidence="10"/>
<feature type="active site" description="Nucleophile" evidence="9">
    <location>
        <position position="266"/>
    </location>
</feature>
<dbReference type="GO" id="GO:0030247">
    <property type="term" value="F:polysaccharide binding"/>
    <property type="evidence" value="ECO:0007669"/>
    <property type="project" value="UniProtKB-UniRule"/>
</dbReference>
<dbReference type="InterPro" id="IPR001000">
    <property type="entry name" value="GH10_dom"/>
</dbReference>
<keyword evidence="3 14" id="KW-0858">Xylan degradation</keyword>
<evidence type="ECO:0000313" key="15">
    <source>
        <dbReference type="Proteomes" id="UP000468735"/>
    </source>
</evidence>
<dbReference type="SUPFAM" id="SSF51445">
    <property type="entry name" value="(Trans)glycosidases"/>
    <property type="match status" value="1"/>
</dbReference>
<evidence type="ECO:0000256" key="1">
    <source>
        <dbReference type="ARBA" id="ARBA00000681"/>
    </source>
</evidence>
<evidence type="ECO:0000256" key="11">
    <source>
        <dbReference type="SAM" id="SignalP"/>
    </source>
</evidence>
<feature type="signal peptide" evidence="11">
    <location>
        <begin position="1"/>
        <end position="30"/>
    </location>
</feature>
<feature type="chain" id="PRO_5026250101" description="Beta-xylanase" evidence="11">
    <location>
        <begin position="31"/>
        <end position="458"/>
    </location>
</feature>
<evidence type="ECO:0000259" key="13">
    <source>
        <dbReference type="PROSITE" id="PS51760"/>
    </source>
</evidence>
<evidence type="ECO:0000256" key="2">
    <source>
        <dbReference type="ARBA" id="ARBA00007495"/>
    </source>
</evidence>
<keyword evidence="15" id="KW-1185">Reference proteome</keyword>
<feature type="domain" description="CBM2" evidence="12">
    <location>
        <begin position="348"/>
        <end position="458"/>
    </location>
</feature>
<feature type="domain" description="GH10" evidence="13">
    <location>
        <begin position="49"/>
        <end position="344"/>
    </location>
</feature>
<dbReference type="PROSITE" id="PS51173">
    <property type="entry name" value="CBM2"/>
    <property type="match status" value="1"/>
</dbReference>
<keyword evidence="4 11" id="KW-0732">Signal</keyword>
<accession>A0A6H9Z557</accession>
<dbReference type="Gene3D" id="2.60.40.290">
    <property type="match status" value="1"/>
</dbReference>
<dbReference type="InterPro" id="IPR018366">
    <property type="entry name" value="CBM2_CS"/>
</dbReference>
<dbReference type="PANTHER" id="PTHR31490:SF88">
    <property type="entry name" value="BETA-XYLANASE"/>
    <property type="match status" value="1"/>
</dbReference>
<dbReference type="PROSITE" id="PS00591">
    <property type="entry name" value="GH10_1"/>
    <property type="match status" value="1"/>
</dbReference>
<keyword evidence="5 10" id="KW-0378">Hydrolase</keyword>
<dbReference type="InterPro" id="IPR031158">
    <property type="entry name" value="GH10_AS"/>
</dbReference>
<comment type="similarity">
    <text evidence="2 10">Belongs to the glycosyl hydrolase 10 (cellulase F) family.</text>
</comment>
<evidence type="ECO:0000256" key="3">
    <source>
        <dbReference type="ARBA" id="ARBA00022651"/>
    </source>
</evidence>
<dbReference type="SMART" id="SM00633">
    <property type="entry name" value="Glyco_10"/>
    <property type="match status" value="1"/>
</dbReference>
<dbReference type="Gene3D" id="3.20.20.80">
    <property type="entry name" value="Glycosidases"/>
    <property type="match status" value="1"/>
</dbReference>
<organism evidence="14 15">
    <name type="scientific">Actinomadura rudentiformis</name>
    <dbReference type="NCBI Taxonomy" id="359158"/>
    <lineage>
        <taxon>Bacteria</taxon>
        <taxon>Bacillati</taxon>
        <taxon>Actinomycetota</taxon>
        <taxon>Actinomycetes</taxon>
        <taxon>Streptosporangiales</taxon>
        <taxon>Thermomonosporaceae</taxon>
        <taxon>Actinomadura</taxon>
    </lineage>
</organism>
<dbReference type="PANTHER" id="PTHR31490">
    <property type="entry name" value="GLYCOSYL HYDROLASE"/>
    <property type="match status" value="1"/>
</dbReference>
<evidence type="ECO:0000256" key="4">
    <source>
        <dbReference type="ARBA" id="ARBA00022729"/>
    </source>
</evidence>
<dbReference type="InterPro" id="IPR001919">
    <property type="entry name" value="CBD2"/>
</dbReference>
<keyword evidence="8 10" id="KW-0624">Polysaccharide degradation</keyword>
<dbReference type="SUPFAM" id="SSF49384">
    <property type="entry name" value="Carbohydrate-binding domain"/>
    <property type="match status" value="1"/>
</dbReference>
<dbReference type="InterPro" id="IPR012291">
    <property type="entry name" value="CBM2_carb-bd_dom_sf"/>
</dbReference>
<dbReference type="AlphaFoldDB" id="A0A6H9Z557"/>
<dbReference type="PRINTS" id="PR00134">
    <property type="entry name" value="GLHYDRLASE10"/>
</dbReference>
<dbReference type="GO" id="GO:0031176">
    <property type="term" value="F:endo-1,4-beta-xylanase activity"/>
    <property type="evidence" value="ECO:0007669"/>
    <property type="project" value="UniProtKB-EC"/>
</dbReference>